<organism evidence="3 4">
    <name type="scientific">Solanum commersonii</name>
    <name type="common">Commerson's wild potato</name>
    <name type="synonym">Commerson's nightshade</name>
    <dbReference type="NCBI Taxonomy" id="4109"/>
    <lineage>
        <taxon>Eukaryota</taxon>
        <taxon>Viridiplantae</taxon>
        <taxon>Streptophyta</taxon>
        <taxon>Embryophyta</taxon>
        <taxon>Tracheophyta</taxon>
        <taxon>Spermatophyta</taxon>
        <taxon>Magnoliopsida</taxon>
        <taxon>eudicotyledons</taxon>
        <taxon>Gunneridae</taxon>
        <taxon>Pentapetalae</taxon>
        <taxon>asterids</taxon>
        <taxon>lamiids</taxon>
        <taxon>Solanales</taxon>
        <taxon>Solanaceae</taxon>
        <taxon>Solanoideae</taxon>
        <taxon>Solaneae</taxon>
        <taxon>Solanum</taxon>
    </lineage>
</organism>
<accession>A0A9J5ZE60</accession>
<name>A0A9J5ZE60_SOLCO</name>
<proteinExistence type="predicted"/>
<keyword evidence="1" id="KW-0812">Transmembrane</keyword>
<evidence type="ECO:0000313" key="3">
    <source>
        <dbReference type="EMBL" id="KAG5610120.1"/>
    </source>
</evidence>
<dbReference type="Proteomes" id="UP000824120">
    <property type="component" value="Chromosome 4"/>
</dbReference>
<reference evidence="3 4" key="1">
    <citation type="submission" date="2020-09" db="EMBL/GenBank/DDBJ databases">
        <title>De no assembly of potato wild relative species, Solanum commersonii.</title>
        <authorList>
            <person name="Cho K."/>
        </authorList>
    </citation>
    <scope>NUCLEOTIDE SEQUENCE [LARGE SCALE GENOMIC DNA]</scope>
    <source>
        <strain evidence="3">LZ3.2</strain>
        <tissue evidence="3">Leaf</tissue>
    </source>
</reference>
<keyword evidence="4" id="KW-1185">Reference proteome</keyword>
<dbReference type="AlphaFoldDB" id="A0A9J5ZE60"/>
<protein>
    <recommendedName>
        <fullName evidence="2">DUF7745 domain-containing protein</fullName>
    </recommendedName>
</protein>
<feature type="domain" description="DUF7745" evidence="2">
    <location>
        <begin position="3"/>
        <end position="47"/>
    </location>
</feature>
<comment type="caution">
    <text evidence="3">The sequence shown here is derived from an EMBL/GenBank/DDBJ whole genome shotgun (WGS) entry which is preliminary data.</text>
</comment>
<evidence type="ECO:0000259" key="2">
    <source>
        <dbReference type="Pfam" id="PF24924"/>
    </source>
</evidence>
<sequence>MGFWDPNTVTFKFSNFEITPTLEEFSSFTALPIKGRLPMIQSSHISRFGRLEGYDEHQHEFACTRGGWVHLRPKVFMMAFLGIMVFPMWSHSVDINILPMIMSIFDNHKDIP</sequence>
<keyword evidence="1" id="KW-1133">Transmembrane helix</keyword>
<evidence type="ECO:0000313" key="4">
    <source>
        <dbReference type="Proteomes" id="UP000824120"/>
    </source>
</evidence>
<keyword evidence="1" id="KW-0472">Membrane</keyword>
<dbReference type="InterPro" id="IPR056647">
    <property type="entry name" value="DUF7745"/>
</dbReference>
<gene>
    <name evidence="3" type="ORF">H5410_021401</name>
</gene>
<evidence type="ECO:0000256" key="1">
    <source>
        <dbReference type="SAM" id="Phobius"/>
    </source>
</evidence>
<dbReference type="Pfam" id="PF24924">
    <property type="entry name" value="DUF7745"/>
    <property type="match status" value="1"/>
</dbReference>
<dbReference type="EMBL" id="JACXVP010000004">
    <property type="protein sequence ID" value="KAG5610120.1"/>
    <property type="molecule type" value="Genomic_DNA"/>
</dbReference>
<feature type="transmembrane region" description="Helical" evidence="1">
    <location>
        <begin position="75"/>
        <end position="93"/>
    </location>
</feature>